<evidence type="ECO:0000313" key="4">
    <source>
        <dbReference type="EMBL" id="MFC4127375.1"/>
    </source>
</evidence>
<dbReference type="InterPro" id="IPR036271">
    <property type="entry name" value="Tet_transcr_reg_TetR-rel_C_sf"/>
</dbReference>
<name>A0ABV8L9L0_9NOCA</name>
<feature type="DNA-binding region" description="H-T-H motif" evidence="2">
    <location>
        <begin position="36"/>
        <end position="55"/>
    </location>
</feature>
<accession>A0ABV8L9L0</accession>
<comment type="caution">
    <text evidence="4">The sequence shown here is derived from an EMBL/GenBank/DDBJ whole genome shotgun (WGS) entry which is preliminary data.</text>
</comment>
<dbReference type="SUPFAM" id="SSF48498">
    <property type="entry name" value="Tetracyclin repressor-like, C-terminal domain"/>
    <property type="match status" value="1"/>
</dbReference>
<dbReference type="RefSeq" id="WP_378552717.1">
    <property type="nucleotide sequence ID" value="NZ_JBHSBA010000014.1"/>
</dbReference>
<organism evidence="4 5">
    <name type="scientific">Nocardia rhizosphaerae</name>
    <dbReference type="NCBI Taxonomy" id="1691571"/>
    <lineage>
        <taxon>Bacteria</taxon>
        <taxon>Bacillati</taxon>
        <taxon>Actinomycetota</taxon>
        <taxon>Actinomycetes</taxon>
        <taxon>Mycobacteriales</taxon>
        <taxon>Nocardiaceae</taxon>
        <taxon>Nocardia</taxon>
    </lineage>
</organism>
<evidence type="ECO:0000313" key="5">
    <source>
        <dbReference type="Proteomes" id="UP001595767"/>
    </source>
</evidence>
<dbReference type="Gene3D" id="1.10.10.60">
    <property type="entry name" value="Homeodomain-like"/>
    <property type="match status" value="1"/>
</dbReference>
<keyword evidence="5" id="KW-1185">Reference proteome</keyword>
<dbReference type="PROSITE" id="PS50977">
    <property type="entry name" value="HTH_TETR_2"/>
    <property type="match status" value="1"/>
</dbReference>
<dbReference type="InterPro" id="IPR001647">
    <property type="entry name" value="HTH_TetR"/>
</dbReference>
<dbReference type="Proteomes" id="UP001595767">
    <property type="component" value="Unassembled WGS sequence"/>
</dbReference>
<protein>
    <submittedName>
        <fullName evidence="4">TetR/AcrR family transcriptional regulator</fullName>
    </submittedName>
</protein>
<dbReference type="InterPro" id="IPR009057">
    <property type="entry name" value="Homeodomain-like_sf"/>
</dbReference>
<dbReference type="PANTHER" id="PTHR30055">
    <property type="entry name" value="HTH-TYPE TRANSCRIPTIONAL REGULATOR RUTR"/>
    <property type="match status" value="1"/>
</dbReference>
<keyword evidence="1 2" id="KW-0238">DNA-binding</keyword>
<proteinExistence type="predicted"/>
<dbReference type="EMBL" id="JBHSBA010000014">
    <property type="protein sequence ID" value="MFC4127375.1"/>
    <property type="molecule type" value="Genomic_DNA"/>
</dbReference>
<dbReference type="PANTHER" id="PTHR30055:SF196">
    <property type="entry name" value="HTH-TYPE TRANSCRIPTIONAL REGULATOR RUTR"/>
    <property type="match status" value="1"/>
</dbReference>
<evidence type="ECO:0000256" key="2">
    <source>
        <dbReference type="PROSITE-ProRule" id="PRU00335"/>
    </source>
</evidence>
<evidence type="ECO:0000259" key="3">
    <source>
        <dbReference type="PROSITE" id="PS50977"/>
    </source>
</evidence>
<dbReference type="InterPro" id="IPR050109">
    <property type="entry name" value="HTH-type_TetR-like_transc_reg"/>
</dbReference>
<dbReference type="Gene3D" id="1.10.357.10">
    <property type="entry name" value="Tetracycline Repressor, domain 2"/>
    <property type="match status" value="1"/>
</dbReference>
<dbReference type="Pfam" id="PF00440">
    <property type="entry name" value="TetR_N"/>
    <property type="match status" value="1"/>
</dbReference>
<feature type="domain" description="HTH tetR-type" evidence="3">
    <location>
        <begin position="13"/>
        <end position="73"/>
    </location>
</feature>
<dbReference type="PRINTS" id="PR00455">
    <property type="entry name" value="HTHTETR"/>
</dbReference>
<sequence length="202" mass="21572">MTRTPEQNAAMRDATRETIERAAVRVFANRGFAASSIRHIAEAAGLSTGSIYRHYASKEALFDALLDQATSGLVAASAALSSDADPLTLVRDFTCVFLTDLANGNGEAEFVLVINQGFLTDTPAGTAERLATAQRPLWDAFAALVRRGQLAGQFEDGEPAQLTAYYFAMLSGIAAMRTVIPDATTETGVDLVLRLLRRQGAS</sequence>
<gene>
    <name evidence="4" type="ORF">ACFOW8_20815</name>
</gene>
<dbReference type="SUPFAM" id="SSF46689">
    <property type="entry name" value="Homeodomain-like"/>
    <property type="match status" value="1"/>
</dbReference>
<reference evidence="5" key="1">
    <citation type="journal article" date="2019" name="Int. J. Syst. Evol. Microbiol.">
        <title>The Global Catalogue of Microorganisms (GCM) 10K type strain sequencing project: providing services to taxonomists for standard genome sequencing and annotation.</title>
        <authorList>
            <consortium name="The Broad Institute Genomics Platform"/>
            <consortium name="The Broad Institute Genome Sequencing Center for Infectious Disease"/>
            <person name="Wu L."/>
            <person name="Ma J."/>
        </authorList>
    </citation>
    <scope>NUCLEOTIDE SEQUENCE [LARGE SCALE GENOMIC DNA]</scope>
    <source>
        <strain evidence="5">CGMCC 4.7204</strain>
    </source>
</reference>
<evidence type="ECO:0000256" key="1">
    <source>
        <dbReference type="ARBA" id="ARBA00023125"/>
    </source>
</evidence>